<sequence length="105" mass="12139">MNHKVEFNKIEWIEAAIGFKYKAFIGGNQKIRLVEFSEGLKEPDWCKNGHSGYVVDGECKIDFNGKIECFNKGDILHIPTSEEDKHMVMMDKGGWVQMILFEQIK</sequence>
<dbReference type="RefSeq" id="WP_092454425.1">
    <property type="nucleotide sequence ID" value="NZ_FOJI01000009.1"/>
</dbReference>
<accession>A0A1I0QUX7</accession>
<dbReference type="SUPFAM" id="SSF51182">
    <property type="entry name" value="RmlC-like cupins"/>
    <property type="match status" value="1"/>
</dbReference>
<keyword evidence="2" id="KW-1185">Reference proteome</keyword>
<evidence type="ECO:0000313" key="2">
    <source>
        <dbReference type="Proteomes" id="UP000199701"/>
    </source>
</evidence>
<dbReference type="STRING" id="99656.SAMN05421659_10986"/>
<dbReference type="EMBL" id="FOJI01000009">
    <property type="protein sequence ID" value="SEW30788.1"/>
    <property type="molecule type" value="Genomic_DNA"/>
</dbReference>
<reference evidence="1 2" key="1">
    <citation type="submission" date="2016-10" db="EMBL/GenBank/DDBJ databases">
        <authorList>
            <person name="de Groot N.N."/>
        </authorList>
    </citation>
    <scope>NUCLEOTIDE SEQUENCE [LARGE SCALE GENOMIC DNA]</scope>
    <source>
        <strain evidence="1 2">DSM 9179</strain>
    </source>
</reference>
<gene>
    <name evidence="1" type="ORF">SAMN05421659_10986</name>
</gene>
<evidence type="ECO:0000313" key="1">
    <source>
        <dbReference type="EMBL" id="SEW30788.1"/>
    </source>
</evidence>
<name>A0A1I0QUX7_9FIRM</name>
<dbReference type="AlphaFoldDB" id="A0A1I0QUX7"/>
<dbReference type="Proteomes" id="UP000199701">
    <property type="component" value="Unassembled WGS sequence"/>
</dbReference>
<dbReference type="OrthoDB" id="9794443at2"/>
<dbReference type="InterPro" id="IPR011051">
    <property type="entry name" value="RmlC_Cupin_sf"/>
</dbReference>
<organism evidence="1 2">
    <name type="scientific">[Clostridium] fimetarium</name>
    <dbReference type="NCBI Taxonomy" id="99656"/>
    <lineage>
        <taxon>Bacteria</taxon>
        <taxon>Bacillati</taxon>
        <taxon>Bacillota</taxon>
        <taxon>Clostridia</taxon>
        <taxon>Lachnospirales</taxon>
        <taxon>Lachnospiraceae</taxon>
    </lineage>
</organism>
<proteinExistence type="predicted"/>
<protein>
    <recommendedName>
        <fullName evidence="3">Cupin domain-containing protein</fullName>
    </recommendedName>
</protein>
<evidence type="ECO:0008006" key="3">
    <source>
        <dbReference type="Google" id="ProtNLM"/>
    </source>
</evidence>
<dbReference type="Gene3D" id="2.60.120.10">
    <property type="entry name" value="Jelly Rolls"/>
    <property type="match status" value="1"/>
</dbReference>
<dbReference type="InterPro" id="IPR014710">
    <property type="entry name" value="RmlC-like_jellyroll"/>
</dbReference>